<dbReference type="Gene3D" id="3.90.550.10">
    <property type="entry name" value="Spore Coat Polysaccharide Biosynthesis Protein SpsA, Chain A"/>
    <property type="match status" value="1"/>
</dbReference>
<dbReference type="InterPro" id="IPR049577">
    <property type="entry name" value="GMPP_N"/>
</dbReference>
<dbReference type="SUPFAM" id="SSF53448">
    <property type="entry name" value="Nucleotide-diphospho-sugar transferases"/>
    <property type="match status" value="1"/>
</dbReference>
<dbReference type="InterPro" id="IPR005835">
    <property type="entry name" value="NTP_transferase_dom"/>
</dbReference>
<dbReference type="InterPro" id="IPR011051">
    <property type="entry name" value="RmlC_Cupin_sf"/>
</dbReference>
<evidence type="ECO:0000313" key="14">
    <source>
        <dbReference type="Proteomes" id="UP001230253"/>
    </source>
</evidence>
<proteinExistence type="inferred from homology"/>
<dbReference type="GO" id="GO:0016779">
    <property type="term" value="F:nucleotidyltransferase activity"/>
    <property type="evidence" value="ECO:0007669"/>
    <property type="project" value="UniProtKB-KW"/>
</dbReference>
<feature type="region of interest" description="Disordered" evidence="9">
    <location>
        <begin position="478"/>
        <end position="508"/>
    </location>
</feature>
<evidence type="ECO:0000313" key="13">
    <source>
        <dbReference type="EMBL" id="MDQ0324938.1"/>
    </source>
</evidence>
<organism evidence="13 14">
    <name type="scientific">Rhodopseudomonas julia</name>
    <dbReference type="NCBI Taxonomy" id="200617"/>
    <lineage>
        <taxon>Bacteria</taxon>
        <taxon>Pseudomonadati</taxon>
        <taxon>Pseudomonadota</taxon>
        <taxon>Alphaproteobacteria</taxon>
        <taxon>Hyphomicrobiales</taxon>
        <taxon>Nitrobacteraceae</taxon>
        <taxon>Rhodopseudomonas</taxon>
    </lineage>
</organism>
<evidence type="ECO:0000256" key="2">
    <source>
        <dbReference type="ARBA" id="ARBA00012387"/>
    </source>
</evidence>
<dbReference type="InterPro" id="IPR014710">
    <property type="entry name" value="RmlC-like_jellyroll"/>
</dbReference>
<evidence type="ECO:0000256" key="8">
    <source>
        <dbReference type="RuleBase" id="RU004190"/>
    </source>
</evidence>
<dbReference type="PANTHER" id="PTHR46390:SF1">
    <property type="entry name" value="MANNOSE-1-PHOSPHATE GUANYLYLTRANSFERASE"/>
    <property type="match status" value="1"/>
</dbReference>
<dbReference type="SUPFAM" id="SSF51182">
    <property type="entry name" value="RmlC-like cupins"/>
    <property type="match status" value="1"/>
</dbReference>
<feature type="domain" description="Mannose-6-phosphate isomerase type II C-terminal" evidence="11">
    <location>
        <begin position="354"/>
        <end position="464"/>
    </location>
</feature>
<reference evidence="13 14" key="1">
    <citation type="submission" date="2023-07" db="EMBL/GenBank/DDBJ databases">
        <title>Genomic Encyclopedia of Type Strains, Phase IV (KMG-IV): sequencing the most valuable type-strain genomes for metagenomic binning, comparative biology and taxonomic classification.</title>
        <authorList>
            <person name="Goeker M."/>
        </authorList>
    </citation>
    <scope>NUCLEOTIDE SEQUENCE [LARGE SCALE GENOMIC DNA]</scope>
    <source>
        <strain evidence="13 14">DSM 11549</strain>
    </source>
</reference>
<dbReference type="CDD" id="cd02509">
    <property type="entry name" value="GDP-M1P_Guanylyltransferase"/>
    <property type="match status" value="1"/>
</dbReference>
<dbReference type="Gene3D" id="2.60.120.10">
    <property type="entry name" value="Jelly Rolls"/>
    <property type="match status" value="1"/>
</dbReference>
<dbReference type="PANTHER" id="PTHR46390">
    <property type="entry name" value="MANNOSE-1-PHOSPHATE GUANYLYLTRANSFERASE"/>
    <property type="match status" value="1"/>
</dbReference>
<name>A0ABU0C420_9BRAD</name>
<evidence type="ECO:0000256" key="3">
    <source>
        <dbReference type="ARBA" id="ARBA00022679"/>
    </source>
</evidence>
<dbReference type="InterPro" id="IPR001538">
    <property type="entry name" value="Man6P_isomerase-2_C"/>
</dbReference>
<dbReference type="InterPro" id="IPR054566">
    <property type="entry name" value="ManC/GMP-like_b-helix"/>
</dbReference>
<dbReference type="NCBIfam" id="TIGR01479">
    <property type="entry name" value="GMP_PMI"/>
    <property type="match status" value="1"/>
</dbReference>
<dbReference type="Proteomes" id="UP001230253">
    <property type="component" value="Unassembled WGS sequence"/>
</dbReference>
<dbReference type="RefSeq" id="WP_307153182.1">
    <property type="nucleotide sequence ID" value="NZ_JAUSUK010000001.1"/>
</dbReference>
<protein>
    <recommendedName>
        <fullName evidence="2">mannose-1-phosphate guanylyltransferase</fullName>
        <ecNumber evidence="2">2.7.7.13</ecNumber>
    </recommendedName>
</protein>
<evidence type="ECO:0000256" key="4">
    <source>
        <dbReference type="ARBA" id="ARBA00022695"/>
    </source>
</evidence>
<dbReference type="InterPro" id="IPR029044">
    <property type="entry name" value="Nucleotide-diphossugar_trans"/>
</dbReference>
<feature type="domain" description="Nucleotidyl transferase" evidence="10">
    <location>
        <begin position="6"/>
        <end position="286"/>
    </location>
</feature>
<comment type="caution">
    <text evidence="13">The sequence shown here is derived from an EMBL/GenBank/DDBJ whole genome shotgun (WGS) entry which is preliminary data.</text>
</comment>
<evidence type="ECO:0000256" key="5">
    <source>
        <dbReference type="ARBA" id="ARBA00022741"/>
    </source>
</evidence>
<dbReference type="InterPro" id="IPR051161">
    <property type="entry name" value="Mannose-6P_isomerase_type2"/>
</dbReference>
<comment type="catalytic activity">
    <reaction evidence="7">
        <text>alpha-D-mannose 1-phosphate + GTP + H(+) = GDP-alpha-D-mannose + diphosphate</text>
        <dbReference type="Rhea" id="RHEA:15229"/>
        <dbReference type="ChEBI" id="CHEBI:15378"/>
        <dbReference type="ChEBI" id="CHEBI:33019"/>
        <dbReference type="ChEBI" id="CHEBI:37565"/>
        <dbReference type="ChEBI" id="CHEBI:57527"/>
        <dbReference type="ChEBI" id="CHEBI:58409"/>
        <dbReference type="EC" id="2.7.7.13"/>
    </reaction>
</comment>
<keyword evidence="5" id="KW-0547">Nucleotide-binding</keyword>
<keyword evidence="4 13" id="KW-0548">Nucleotidyltransferase</keyword>
<keyword evidence="3" id="KW-0808">Transferase</keyword>
<evidence type="ECO:0000256" key="1">
    <source>
        <dbReference type="ARBA" id="ARBA00006115"/>
    </source>
</evidence>
<dbReference type="Pfam" id="PF00483">
    <property type="entry name" value="NTP_transferase"/>
    <property type="match status" value="1"/>
</dbReference>
<keyword evidence="13" id="KW-0413">Isomerase</keyword>
<dbReference type="InterPro" id="IPR006375">
    <property type="entry name" value="Man1P_GuaTrfase/Man6P_Isoase"/>
</dbReference>
<dbReference type="GO" id="GO:0016853">
    <property type="term" value="F:isomerase activity"/>
    <property type="evidence" value="ECO:0007669"/>
    <property type="project" value="UniProtKB-KW"/>
</dbReference>
<dbReference type="CDD" id="cd02213">
    <property type="entry name" value="cupin_PMI_typeII_C"/>
    <property type="match status" value="1"/>
</dbReference>
<sequence>MGAIVPLVLCGGAGTRLWPASRESAPKQFINFLGERSTFQETIQRISTPDIFAPPVIVTAARYRHMVAEQLAALDLSATILLEPEGRDSGPAVAAGSHFIAGHDPHAVVMMLAADHVVEDVASFRAAAQKAAASAQNGHIVTFGVRPDHPATGYGYIRPDGAGETPDIRAVAAFVEKPDAAAAEEYVAAGYFWNSGNLVFRADQLLAEYARFDPETVAATAEAVAGARSDCGFLRLEETSFARTTAASIEIAVLEKTIHTRVLPVSMGWRDIGSWDALWSLTEKDAAGNAARGEALFVEAKDNYVLGDNLVAIVGLSGLAVVQTRDATLVIDRSRAEAIRPLIAMLKESGRPQIEEPAYVYRPWGSYQAIDRGERFQVKRIEVKPGGRLSLQRHFHRAEHWIVVRGTALVTIGETERLLYENESTFIPIGAVHRLENPGKIPLELIEVQSGTYLAEDDVIRLDDDYDRLRDDWERRAYAAEPVRDSSNGDAGGKPQSATSRPQPRRHS</sequence>
<accession>A0ABU0C420</accession>
<evidence type="ECO:0000259" key="10">
    <source>
        <dbReference type="Pfam" id="PF00483"/>
    </source>
</evidence>
<keyword evidence="14" id="KW-1185">Reference proteome</keyword>
<evidence type="ECO:0000256" key="6">
    <source>
        <dbReference type="ARBA" id="ARBA00023134"/>
    </source>
</evidence>
<dbReference type="Pfam" id="PF01050">
    <property type="entry name" value="MannoseP_isomer"/>
    <property type="match status" value="1"/>
</dbReference>
<feature type="domain" description="MannoseP isomerase/GMP-like beta-helix" evidence="12">
    <location>
        <begin position="293"/>
        <end position="344"/>
    </location>
</feature>
<dbReference type="EMBL" id="JAUSUK010000001">
    <property type="protein sequence ID" value="MDQ0324938.1"/>
    <property type="molecule type" value="Genomic_DNA"/>
</dbReference>
<dbReference type="Pfam" id="PF22640">
    <property type="entry name" value="ManC_GMP_beta-helix"/>
    <property type="match status" value="1"/>
</dbReference>
<evidence type="ECO:0000259" key="12">
    <source>
        <dbReference type="Pfam" id="PF22640"/>
    </source>
</evidence>
<keyword evidence="6" id="KW-0342">GTP-binding</keyword>
<gene>
    <name evidence="13" type="ORF">J2R99_000787</name>
</gene>
<dbReference type="EC" id="2.7.7.13" evidence="2"/>
<evidence type="ECO:0000256" key="7">
    <source>
        <dbReference type="ARBA" id="ARBA00047343"/>
    </source>
</evidence>
<evidence type="ECO:0000256" key="9">
    <source>
        <dbReference type="SAM" id="MobiDB-lite"/>
    </source>
</evidence>
<evidence type="ECO:0000259" key="11">
    <source>
        <dbReference type="Pfam" id="PF01050"/>
    </source>
</evidence>
<comment type="similarity">
    <text evidence="1 8">Belongs to the mannose-6-phosphate isomerase type 2 family.</text>
</comment>